<organism evidence="1 2">
    <name type="scientific">Papilio xuthus</name>
    <name type="common">Asian swallowtail butterfly</name>
    <dbReference type="NCBI Taxonomy" id="66420"/>
    <lineage>
        <taxon>Eukaryota</taxon>
        <taxon>Metazoa</taxon>
        <taxon>Ecdysozoa</taxon>
        <taxon>Arthropoda</taxon>
        <taxon>Hexapoda</taxon>
        <taxon>Insecta</taxon>
        <taxon>Pterygota</taxon>
        <taxon>Neoptera</taxon>
        <taxon>Endopterygota</taxon>
        <taxon>Lepidoptera</taxon>
        <taxon>Glossata</taxon>
        <taxon>Ditrysia</taxon>
        <taxon>Papilionoidea</taxon>
        <taxon>Papilionidae</taxon>
        <taxon>Papilioninae</taxon>
        <taxon>Papilio</taxon>
    </lineage>
</organism>
<dbReference type="AlphaFoldDB" id="A0A194Q630"/>
<evidence type="ECO:0000313" key="2">
    <source>
        <dbReference type="Proteomes" id="UP000053268"/>
    </source>
</evidence>
<protein>
    <submittedName>
        <fullName evidence="1">Uncharacterized protein</fullName>
    </submittedName>
</protein>
<proteinExistence type="predicted"/>
<gene>
    <name evidence="1" type="ORF">RR46_05258</name>
</gene>
<keyword evidence="2" id="KW-1185">Reference proteome</keyword>
<name>A0A194Q630_PAPXU</name>
<dbReference type="EMBL" id="KQ459439">
    <property type="protein sequence ID" value="KPJ00993.1"/>
    <property type="molecule type" value="Genomic_DNA"/>
</dbReference>
<reference evidence="1 2" key="1">
    <citation type="journal article" date="2015" name="Nat. Commun.">
        <title>Outbred genome sequencing and CRISPR/Cas9 gene editing in butterflies.</title>
        <authorList>
            <person name="Li X."/>
            <person name="Fan D."/>
            <person name="Zhang W."/>
            <person name="Liu G."/>
            <person name="Zhang L."/>
            <person name="Zhao L."/>
            <person name="Fang X."/>
            <person name="Chen L."/>
            <person name="Dong Y."/>
            <person name="Chen Y."/>
            <person name="Ding Y."/>
            <person name="Zhao R."/>
            <person name="Feng M."/>
            <person name="Zhu Y."/>
            <person name="Feng Y."/>
            <person name="Jiang X."/>
            <person name="Zhu D."/>
            <person name="Xiang H."/>
            <person name="Feng X."/>
            <person name="Li S."/>
            <person name="Wang J."/>
            <person name="Zhang G."/>
            <person name="Kronforst M.R."/>
            <person name="Wang W."/>
        </authorList>
    </citation>
    <scope>NUCLEOTIDE SEQUENCE [LARGE SCALE GENOMIC DNA]</scope>
    <source>
        <strain evidence="1">Ya'a_city_454_Px</strain>
        <tissue evidence="1">Whole body</tissue>
    </source>
</reference>
<accession>A0A194Q630</accession>
<evidence type="ECO:0000313" key="1">
    <source>
        <dbReference type="EMBL" id="KPJ00993.1"/>
    </source>
</evidence>
<sequence length="62" mass="7032">MQRIKRNTVESLLQDTNQNGNSFGTADQEQLELSPHTRDIFPKKCPSGYIRVNGKCVPVQDK</sequence>
<dbReference type="Proteomes" id="UP000053268">
    <property type="component" value="Unassembled WGS sequence"/>
</dbReference>